<evidence type="ECO:0000313" key="8">
    <source>
        <dbReference type="EMBL" id="RGV50872.1"/>
    </source>
</evidence>
<evidence type="ECO:0000313" key="9">
    <source>
        <dbReference type="Proteomes" id="UP000196587"/>
    </source>
</evidence>
<proteinExistence type="inferred from homology"/>
<keyword evidence="4" id="KW-0472">Membrane</keyword>
<dbReference type="InterPro" id="IPR012944">
    <property type="entry name" value="SusD_RagB_dom"/>
</dbReference>
<keyword evidence="5" id="KW-0998">Cell outer membrane</keyword>
<dbReference type="Gene3D" id="1.25.40.390">
    <property type="match status" value="1"/>
</dbReference>
<evidence type="ECO:0000256" key="3">
    <source>
        <dbReference type="ARBA" id="ARBA00022729"/>
    </source>
</evidence>
<organism evidence="7 9">
    <name type="scientific">Bacteroides clarus</name>
    <dbReference type="NCBI Taxonomy" id="626929"/>
    <lineage>
        <taxon>Bacteria</taxon>
        <taxon>Pseudomonadati</taxon>
        <taxon>Bacteroidota</taxon>
        <taxon>Bacteroidia</taxon>
        <taxon>Bacteroidales</taxon>
        <taxon>Bacteroidaceae</taxon>
        <taxon>Bacteroides</taxon>
    </lineage>
</organism>
<comment type="similarity">
    <text evidence="2">Belongs to the SusD family.</text>
</comment>
<sequence>MKTIKKIISLGLLASLTIGCEDLKFGTNFLEKPMSDEVSIDTVFSAKRYADQALNQFYKSLPDYMPAGNGYHNEAFILDNFSDLGYTTRLAWNHGSITSASGKSSFPYQLTNTEVMGDPTFGIRKAYIYIENVDKVPDMSDEEKKIRKAEAKVVIGYHYMDMIRYYGAMPWIDHAYSAEEIFKFPRLTLEETVEKTVGLLDEAAKDLPWFTTDAEYGHMTAAVAKAIKFRLLMFVASPLFNYSTPYYDGQAATEHLSWYGDYQESRWEAALEAGREFLRMNKENGDYYRVENTGNPREDYINGYFTKGNREVVMASFRWAVYDRGIKPFRMYDQGYALPRANHADMFLWHDGSKFDWNNPEHKAYPFFDAAGNPTRDIRLYETLVVNGDKYKNRKAEVYRGGREGFGTGAKEGMKFQFGYGFRKFIRDKDNEMNKKPYSCPLIRMPEIYLYMAEVMNQLGQASVKDEFGRDAYDYLNLVHERAGLPSVTVAEVPSGESLLEYLLDERAREFGQEDIRYHDMRRYRKGAEWATRPLEELVTTKIGDNEFNYQVNVREEKYLWYDHWYLIPFPVSEINKKYGLIQNPGWE</sequence>
<dbReference type="PROSITE" id="PS51257">
    <property type="entry name" value="PROKAR_LIPOPROTEIN"/>
    <property type="match status" value="1"/>
</dbReference>
<evidence type="ECO:0000256" key="1">
    <source>
        <dbReference type="ARBA" id="ARBA00004442"/>
    </source>
</evidence>
<evidence type="ECO:0000256" key="5">
    <source>
        <dbReference type="ARBA" id="ARBA00023237"/>
    </source>
</evidence>
<dbReference type="EMBL" id="NFKE01000005">
    <property type="protein sequence ID" value="OUP34416.1"/>
    <property type="molecule type" value="Genomic_DNA"/>
</dbReference>
<dbReference type="Proteomes" id="UP000284366">
    <property type="component" value="Unassembled WGS sequence"/>
</dbReference>
<comment type="subcellular location">
    <subcellularLocation>
        <location evidence="1">Cell outer membrane</location>
    </subcellularLocation>
</comment>
<reference evidence="9" key="1">
    <citation type="submission" date="2017-04" db="EMBL/GenBank/DDBJ databases">
        <title>Function of individual gut microbiota members based on whole genome sequencing of pure cultures obtained from chicken caecum.</title>
        <authorList>
            <person name="Medvecky M."/>
            <person name="Cejkova D."/>
            <person name="Polansky O."/>
            <person name="Karasova D."/>
            <person name="Kubasova T."/>
            <person name="Cizek A."/>
            <person name="Rychlik I."/>
        </authorList>
    </citation>
    <scope>NUCLEOTIDE SEQUENCE [LARGE SCALE GENOMIC DNA]</scope>
    <source>
        <strain evidence="9">An189</strain>
    </source>
</reference>
<dbReference type="Pfam" id="PF07980">
    <property type="entry name" value="SusD_RagB"/>
    <property type="match status" value="1"/>
</dbReference>
<evidence type="ECO:0000313" key="10">
    <source>
        <dbReference type="Proteomes" id="UP000284366"/>
    </source>
</evidence>
<dbReference type="SUPFAM" id="SSF48452">
    <property type="entry name" value="TPR-like"/>
    <property type="match status" value="1"/>
</dbReference>
<evidence type="ECO:0000313" key="7">
    <source>
        <dbReference type="EMBL" id="OUP34416.1"/>
    </source>
</evidence>
<evidence type="ECO:0000259" key="6">
    <source>
        <dbReference type="Pfam" id="PF07980"/>
    </source>
</evidence>
<dbReference type="RefSeq" id="WP_087412599.1">
    <property type="nucleotide sequence ID" value="NZ_CALIXP010000013.1"/>
</dbReference>
<dbReference type="AlphaFoldDB" id="A0A1Y4JRR7"/>
<feature type="domain" description="RagB/SusD" evidence="6">
    <location>
        <begin position="339"/>
        <end position="587"/>
    </location>
</feature>
<name>A0A1Y4JRR7_9BACE</name>
<dbReference type="GO" id="GO:0009279">
    <property type="term" value="C:cell outer membrane"/>
    <property type="evidence" value="ECO:0007669"/>
    <property type="project" value="UniProtKB-SubCell"/>
</dbReference>
<dbReference type="EMBL" id="QRZG01000027">
    <property type="protein sequence ID" value="RGV50872.1"/>
    <property type="molecule type" value="Genomic_DNA"/>
</dbReference>
<gene>
    <name evidence="7" type="ORF">B5F24_08155</name>
    <name evidence="8" type="ORF">DWW09_14115</name>
</gene>
<evidence type="ECO:0000256" key="4">
    <source>
        <dbReference type="ARBA" id="ARBA00023136"/>
    </source>
</evidence>
<comment type="caution">
    <text evidence="7">The sequence shown here is derived from an EMBL/GenBank/DDBJ whole genome shotgun (WGS) entry which is preliminary data.</text>
</comment>
<evidence type="ECO:0000256" key="2">
    <source>
        <dbReference type="ARBA" id="ARBA00006275"/>
    </source>
</evidence>
<dbReference type="Proteomes" id="UP000196587">
    <property type="component" value="Unassembled WGS sequence"/>
</dbReference>
<keyword evidence="3" id="KW-0732">Signal</keyword>
<reference evidence="7" key="2">
    <citation type="journal article" date="2018" name="BMC Genomics">
        <title>Whole genome sequencing and function prediction of 133 gut anaerobes isolated from chicken caecum in pure cultures.</title>
        <authorList>
            <person name="Medvecky M."/>
            <person name="Cejkova D."/>
            <person name="Polansky O."/>
            <person name="Karasova D."/>
            <person name="Kubasova T."/>
            <person name="Cizek A."/>
            <person name="Rychlik I."/>
        </authorList>
    </citation>
    <scope>NUCLEOTIDE SEQUENCE</scope>
    <source>
        <strain evidence="7">An189</strain>
    </source>
</reference>
<reference evidence="8 10" key="3">
    <citation type="submission" date="2018-08" db="EMBL/GenBank/DDBJ databases">
        <title>A genome reference for cultivated species of the human gut microbiota.</title>
        <authorList>
            <person name="Zou Y."/>
            <person name="Xue W."/>
            <person name="Luo G."/>
        </authorList>
    </citation>
    <scope>NUCLEOTIDE SEQUENCE [LARGE SCALE GENOMIC DNA]</scope>
    <source>
        <strain evidence="8 10">AF14-27</strain>
    </source>
</reference>
<protein>
    <submittedName>
        <fullName evidence="7">RagB/SusD family nutrient uptake outer membrane protein</fullName>
    </submittedName>
</protein>
<dbReference type="InterPro" id="IPR011990">
    <property type="entry name" value="TPR-like_helical_dom_sf"/>
</dbReference>
<accession>A0A1Y4JRR7</accession>